<evidence type="ECO:0000259" key="12">
    <source>
        <dbReference type="Pfam" id="PF02581"/>
    </source>
</evidence>
<dbReference type="GO" id="GO:0046872">
    <property type="term" value="F:metal ion binding"/>
    <property type="evidence" value="ECO:0007669"/>
    <property type="project" value="UniProtKB-KW"/>
</dbReference>
<evidence type="ECO:0000256" key="7">
    <source>
        <dbReference type="ARBA" id="ARBA00047334"/>
    </source>
</evidence>
<evidence type="ECO:0000256" key="11">
    <source>
        <dbReference type="RuleBase" id="RU004253"/>
    </source>
</evidence>
<name>A0A1V4I6F8_9FIRM</name>
<evidence type="ECO:0000256" key="9">
    <source>
        <dbReference type="ARBA" id="ARBA00047883"/>
    </source>
</evidence>
<comment type="caution">
    <text evidence="13">The sequence shown here is derived from an EMBL/GenBank/DDBJ whole genome shotgun (WGS) entry which is preliminary data.</text>
</comment>
<keyword evidence="4" id="KW-0479">Metal-binding</keyword>
<dbReference type="OrthoDB" id="9802676at2"/>
<feature type="domain" description="Thiamine phosphate synthase/TenI" evidence="12">
    <location>
        <begin position="2"/>
        <end position="178"/>
    </location>
</feature>
<dbReference type="RefSeq" id="WP_079413042.1">
    <property type="nucleotide sequence ID" value="NZ_MZGW01000007.1"/>
</dbReference>
<evidence type="ECO:0000256" key="10">
    <source>
        <dbReference type="RuleBase" id="RU003826"/>
    </source>
</evidence>
<evidence type="ECO:0000313" key="13">
    <source>
        <dbReference type="EMBL" id="OPJ55185.1"/>
    </source>
</evidence>
<dbReference type="UniPathway" id="UPA00060">
    <property type="reaction ID" value="UER00141"/>
</dbReference>
<organism evidence="13 14">
    <name type="scientific">Alkalithermobacter paradoxus</name>
    <dbReference type="NCBI Taxonomy" id="29349"/>
    <lineage>
        <taxon>Bacteria</taxon>
        <taxon>Bacillati</taxon>
        <taxon>Bacillota</taxon>
        <taxon>Clostridia</taxon>
        <taxon>Peptostreptococcales</taxon>
        <taxon>Tepidibacteraceae</taxon>
        <taxon>Alkalithermobacter</taxon>
    </lineage>
</organism>
<evidence type="ECO:0000256" key="3">
    <source>
        <dbReference type="ARBA" id="ARBA00022679"/>
    </source>
</evidence>
<evidence type="ECO:0000256" key="5">
    <source>
        <dbReference type="ARBA" id="ARBA00022842"/>
    </source>
</evidence>
<comment type="pathway">
    <text evidence="2 11">Cofactor biosynthesis; thiamine diphosphate biosynthesis; thiamine phosphate from 4-amino-2-methyl-5-diphosphomethylpyrimidine and 4-methyl-5-(2-phosphoethyl)-thiazole: step 1/1.</text>
</comment>
<evidence type="ECO:0000256" key="6">
    <source>
        <dbReference type="ARBA" id="ARBA00022977"/>
    </source>
</evidence>
<keyword evidence="14" id="KW-1185">Reference proteome</keyword>
<dbReference type="GO" id="GO:0009228">
    <property type="term" value="P:thiamine biosynthetic process"/>
    <property type="evidence" value="ECO:0007669"/>
    <property type="project" value="UniProtKB-KW"/>
</dbReference>
<evidence type="ECO:0000256" key="2">
    <source>
        <dbReference type="ARBA" id="ARBA00005165"/>
    </source>
</evidence>
<dbReference type="GO" id="GO:0005737">
    <property type="term" value="C:cytoplasm"/>
    <property type="evidence" value="ECO:0007669"/>
    <property type="project" value="TreeGrafter"/>
</dbReference>
<gene>
    <name evidence="13" type="primary">tenI</name>
    <name evidence="13" type="ORF">CLOTH_16850</name>
</gene>
<evidence type="ECO:0000256" key="1">
    <source>
        <dbReference type="ARBA" id="ARBA00001946"/>
    </source>
</evidence>
<reference evidence="13 14" key="1">
    <citation type="submission" date="2017-03" db="EMBL/GenBank/DDBJ databases">
        <title>Genome sequence of Clostridium thermoalcaliphilum DSM 7309.</title>
        <authorList>
            <person name="Poehlein A."/>
            <person name="Daniel R."/>
        </authorList>
    </citation>
    <scope>NUCLEOTIDE SEQUENCE [LARGE SCALE GENOMIC DNA]</scope>
    <source>
        <strain evidence="13 14">DSM 7309</strain>
    </source>
</reference>
<dbReference type="PANTHER" id="PTHR20857">
    <property type="entry name" value="THIAMINE-PHOSPHATE PYROPHOSPHORYLASE"/>
    <property type="match status" value="1"/>
</dbReference>
<dbReference type="GO" id="GO:0009229">
    <property type="term" value="P:thiamine diphosphate biosynthetic process"/>
    <property type="evidence" value="ECO:0007669"/>
    <property type="project" value="UniProtKB-UniPathway"/>
</dbReference>
<dbReference type="STRING" id="29349.CLOTH_16850"/>
<dbReference type="InterPro" id="IPR036206">
    <property type="entry name" value="ThiamineP_synth_sf"/>
</dbReference>
<comment type="similarity">
    <text evidence="10">Belongs to the thiamine-phosphate synthase family.</text>
</comment>
<comment type="catalytic activity">
    <reaction evidence="7 10">
        <text>4-methyl-5-(2-phosphooxyethyl)-thiazole + 4-amino-2-methyl-5-(diphosphooxymethyl)pyrimidine + H(+) = thiamine phosphate + diphosphate</text>
        <dbReference type="Rhea" id="RHEA:22328"/>
        <dbReference type="ChEBI" id="CHEBI:15378"/>
        <dbReference type="ChEBI" id="CHEBI:33019"/>
        <dbReference type="ChEBI" id="CHEBI:37575"/>
        <dbReference type="ChEBI" id="CHEBI:57841"/>
        <dbReference type="ChEBI" id="CHEBI:58296"/>
        <dbReference type="EC" id="2.5.1.3"/>
    </reaction>
</comment>
<comment type="cofactor">
    <cofactor evidence="1">
        <name>Mg(2+)</name>
        <dbReference type="ChEBI" id="CHEBI:18420"/>
    </cofactor>
</comment>
<dbReference type="CDD" id="cd00564">
    <property type="entry name" value="TMP_TenI"/>
    <property type="match status" value="1"/>
</dbReference>
<dbReference type="EC" id="2.5.1.3" evidence="10"/>
<protein>
    <recommendedName>
        <fullName evidence="10">Thiamine-phosphate synthase</fullName>
        <ecNumber evidence="10">2.5.1.3</ecNumber>
    </recommendedName>
    <alternativeName>
        <fullName evidence="10">Thiamine-phosphate pyrophosphorylase</fullName>
    </alternativeName>
</protein>
<evidence type="ECO:0000256" key="4">
    <source>
        <dbReference type="ARBA" id="ARBA00022723"/>
    </source>
</evidence>
<dbReference type="PANTHER" id="PTHR20857:SF15">
    <property type="entry name" value="THIAMINE-PHOSPHATE SYNTHASE"/>
    <property type="match status" value="1"/>
</dbReference>
<proteinExistence type="inferred from homology"/>
<dbReference type="SUPFAM" id="SSF51391">
    <property type="entry name" value="Thiamin phosphate synthase"/>
    <property type="match status" value="1"/>
</dbReference>
<dbReference type="GO" id="GO:0004789">
    <property type="term" value="F:thiamine-phosphate diphosphorylase activity"/>
    <property type="evidence" value="ECO:0007669"/>
    <property type="project" value="UniProtKB-EC"/>
</dbReference>
<keyword evidence="6 10" id="KW-0784">Thiamine biosynthesis</keyword>
<dbReference type="Proteomes" id="UP000190140">
    <property type="component" value="Unassembled WGS sequence"/>
</dbReference>
<evidence type="ECO:0000313" key="14">
    <source>
        <dbReference type="Proteomes" id="UP000190140"/>
    </source>
</evidence>
<dbReference type="Gene3D" id="3.20.20.70">
    <property type="entry name" value="Aldolase class I"/>
    <property type="match status" value="1"/>
</dbReference>
<keyword evidence="3 10" id="KW-0808">Transferase</keyword>
<dbReference type="InterPro" id="IPR034291">
    <property type="entry name" value="TMP_synthase"/>
</dbReference>
<dbReference type="NCBIfam" id="TIGR00693">
    <property type="entry name" value="thiE"/>
    <property type="match status" value="1"/>
</dbReference>
<comment type="catalytic activity">
    <reaction evidence="8 10">
        <text>2-(2-carboxy-4-methylthiazol-5-yl)ethyl phosphate + 4-amino-2-methyl-5-(diphosphooxymethyl)pyrimidine + 2 H(+) = thiamine phosphate + CO2 + diphosphate</text>
        <dbReference type="Rhea" id="RHEA:47848"/>
        <dbReference type="ChEBI" id="CHEBI:15378"/>
        <dbReference type="ChEBI" id="CHEBI:16526"/>
        <dbReference type="ChEBI" id="CHEBI:33019"/>
        <dbReference type="ChEBI" id="CHEBI:37575"/>
        <dbReference type="ChEBI" id="CHEBI:57841"/>
        <dbReference type="ChEBI" id="CHEBI:62890"/>
        <dbReference type="EC" id="2.5.1.3"/>
    </reaction>
</comment>
<dbReference type="InterPro" id="IPR022998">
    <property type="entry name" value="ThiamineP_synth_TenI"/>
</dbReference>
<dbReference type="Pfam" id="PF02581">
    <property type="entry name" value="TMP-TENI"/>
    <property type="match status" value="1"/>
</dbReference>
<dbReference type="EMBL" id="MZGW01000007">
    <property type="protein sequence ID" value="OPJ55185.1"/>
    <property type="molecule type" value="Genomic_DNA"/>
</dbReference>
<dbReference type="InterPro" id="IPR013785">
    <property type="entry name" value="Aldolase_TIM"/>
</dbReference>
<accession>A0A1V4I6F8</accession>
<dbReference type="AlphaFoldDB" id="A0A1V4I6F8"/>
<sequence length="195" mass="21489">MIYLVTNRKLINKKNIYKVIEDAANAGIDAVILREKDLSCEDLYTMAINIKDILSKKNIPLIINSNIEVAKKVCADALQISFGDFVNKNVDFQGKVGVSIHSIEEGIMAQNLGADYVLAGHIFNTSCKPNLEPKGIEFVHKLSKSINIPIICIGGINKYNIKKVYESGASGVAVMSLIMESEDVFQTIKELKISI</sequence>
<comment type="catalytic activity">
    <reaction evidence="9 10">
        <text>2-[(2R,5Z)-2-carboxy-4-methylthiazol-5(2H)-ylidene]ethyl phosphate + 4-amino-2-methyl-5-(diphosphooxymethyl)pyrimidine + 2 H(+) = thiamine phosphate + CO2 + diphosphate</text>
        <dbReference type="Rhea" id="RHEA:47844"/>
        <dbReference type="ChEBI" id="CHEBI:15378"/>
        <dbReference type="ChEBI" id="CHEBI:16526"/>
        <dbReference type="ChEBI" id="CHEBI:33019"/>
        <dbReference type="ChEBI" id="CHEBI:37575"/>
        <dbReference type="ChEBI" id="CHEBI:57841"/>
        <dbReference type="ChEBI" id="CHEBI:62899"/>
        <dbReference type="EC" id="2.5.1.3"/>
    </reaction>
</comment>
<keyword evidence="5" id="KW-0460">Magnesium</keyword>
<evidence type="ECO:0000256" key="8">
    <source>
        <dbReference type="ARBA" id="ARBA00047851"/>
    </source>
</evidence>